<dbReference type="Proteomes" id="UP000645610">
    <property type="component" value="Unassembled WGS sequence"/>
</dbReference>
<reference evidence="1 2" key="1">
    <citation type="submission" date="2020-11" db="EMBL/GenBank/DDBJ databases">
        <authorList>
            <person name="Kim M.K."/>
        </authorList>
    </citation>
    <scope>NUCLEOTIDE SEQUENCE [LARGE SCALE GENOMIC DNA]</scope>
    <source>
        <strain evidence="1 2">BT439</strain>
    </source>
</reference>
<organism evidence="1 2">
    <name type="scientific">Hymenobacter properus</name>
    <dbReference type="NCBI Taxonomy" id="2791026"/>
    <lineage>
        <taxon>Bacteria</taxon>
        <taxon>Pseudomonadati</taxon>
        <taxon>Bacteroidota</taxon>
        <taxon>Cytophagia</taxon>
        <taxon>Cytophagales</taxon>
        <taxon>Hymenobacteraceae</taxon>
        <taxon>Hymenobacter</taxon>
    </lineage>
</organism>
<protein>
    <submittedName>
        <fullName evidence="1">Uncharacterized protein</fullName>
    </submittedName>
</protein>
<evidence type="ECO:0000313" key="2">
    <source>
        <dbReference type="Proteomes" id="UP000645610"/>
    </source>
</evidence>
<comment type="caution">
    <text evidence="1">The sequence shown here is derived from an EMBL/GenBank/DDBJ whole genome shotgun (WGS) entry which is preliminary data.</text>
</comment>
<proteinExistence type="predicted"/>
<accession>A0A931BJB0</accession>
<sequence length="114" mass="12809">MPFYHLRSDGFWHLHTWPGLDILLTKSNSVRSFRHLRDVVAYATLDADLWLLQVPAHRAALTQAWPASAARYWRSPLSATAPTCLSSKCVMGSTPLNNFGKLFSSIKERASPIL</sequence>
<dbReference type="AlphaFoldDB" id="A0A931BJB0"/>
<gene>
    <name evidence="1" type="ORF">I2I01_06410</name>
</gene>
<keyword evidence="2" id="KW-1185">Reference proteome</keyword>
<dbReference type="RefSeq" id="WP_196285634.1">
    <property type="nucleotide sequence ID" value="NZ_JADQDP010000002.1"/>
</dbReference>
<dbReference type="EMBL" id="JADQDP010000002">
    <property type="protein sequence ID" value="MBF9141258.1"/>
    <property type="molecule type" value="Genomic_DNA"/>
</dbReference>
<name>A0A931BJB0_9BACT</name>
<evidence type="ECO:0000313" key="1">
    <source>
        <dbReference type="EMBL" id="MBF9141258.1"/>
    </source>
</evidence>